<dbReference type="InterPro" id="IPR025966">
    <property type="entry name" value="OppC_N"/>
</dbReference>
<dbReference type="Proteomes" id="UP000578352">
    <property type="component" value="Unassembled WGS sequence"/>
</dbReference>
<dbReference type="FunFam" id="3.40.50.300:FF:000016">
    <property type="entry name" value="Oligopeptide ABC transporter ATP-binding component"/>
    <property type="match status" value="1"/>
</dbReference>
<dbReference type="InterPro" id="IPR035906">
    <property type="entry name" value="MetI-like_sf"/>
</dbReference>
<evidence type="ECO:0000256" key="5">
    <source>
        <dbReference type="ARBA" id="ARBA00022475"/>
    </source>
</evidence>
<dbReference type="RefSeq" id="WP_179608766.1">
    <property type="nucleotide sequence ID" value="NZ_BAABEH010000001.1"/>
</dbReference>
<evidence type="ECO:0000256" key="9">
    <source>
        <dbReference type="ARBA" id="ARBA00022989"/>
    </source>
</evidence>
<dbReference type="AlphaFoldDB" id="A0A853D316"/>
<dbReference type="Pfam" id="PF08352">
    <property type="entry name" value="oligo_HPY"/>
    <property type="match status" value="1"/>
</dbReference>
<proteinExistence type="inferred from homology"/>
<dbReference type="PROSITE" id="PS50928">
    <property type="entry name" value="ABC_TM1"/>
    <property type="match status" value="1"/>
</dbReference>
<dbReference type="PROSITE" id="PS00211">
    <property type="entry name" value="ABC_TRANSPORTER_1"/>
    <property type="match status" value="1"/>
</dbReference>
<feature type="domain" description="ABC transporter" evidence="12">
    <location>
        <begin position="352"/>
        <end position="599"/>
    </location>
</feature>
<feature type="transmembrane region" description="Helical" evidence="11">
    <location>
        <begin position="26"/>
        <end position="49"/>
    </location>
</feature>
<name>A0A853D316_9MICO</name>
<dbReference type="GO" id="GO:0016887">
    <property type="term" value="F:ATP hydrolysis activity"/>
    <property type="evidence" value="ECO:0007669"/>
    <property type="project" value="InterPro"/>
</dbReference>
<dbReference type="Gene3D" id="1.10.3720.10">
    <property type="entry name" value="MetI-like"/>
    <property type="match status" value="1"/>
</dbReference>
<evidence type="ECO:0000259" key="12">
    <source>
        <dbReference type="PROSITE" id="PS50893"/>
    </source>
</evidence>
<evidence type="ECO:0000259" key="13">
    <source>
        <dbReference type="PROSITE" id="PS50928"/>
    </source>
</evidence>
<dbReference type="InterPro" id="IPR000515">
    <property type="entry name" value="MetI-like"/>
</dbReference>
<comment type="similarity">
    <text evidence="3">Belongs to the ABC transporter superfamily.</text>
</comment>
<dbReference type="SMART" id="SM00382">
    <property type="entry name" value="AAA"/>
    <property type="match status" value="1"/>
</dbReference>
<evidence type="ECO:0000313" key="14">
    <source>
        <dbReference type="EMBL" id="NYJ25821.1"/>
    </source>
</evidence>
<evidence type="ECO:0000256" key="4">
    <source>
        <dbReference type="ARBA" id="ARBA00022448"/>
    </source>
</evidence>
<evidence type="ECO:0000256" key="6">
    <source>
        <dbReference type="ARBA" id="ARBA00022692"/>
    </source>
</evidence>
<organism evidence="14 15">
    <name type="scientific">Leifsonia shinshuensis</name>
    <dbReference type="NCBI Taxonomy" id="150026"/>
    <lineage>
        <taxon>Bacteria</taxon>
        <taxon>Bacillati</taxon>
        <taxon>Actinomycetota</taxon>
        <taxon>Actinomycetes</taxon>
        <taxon>Micrococcales</taxon>
        <taxon>Microbacteriaceae</taxon>
        <taxon>Leifsonia</taxon>
    </lineage>
</organism>
<evidence type="ECO:0000256" key="2">
    <source>
        <dbReference type="ARBA" id="ARBA00004202"/>
    </source>
</evidence>
<dbReference type="PANTHER" id="PTHR43297:SF2">
    <property type="entry name" value="DIPEPTIDE TRANSPORT ATP-BINDING PROTEIN DPPD"/>
    <property type="match status" value="1"/>
</dbReference>
<dbReference type="GO" id="GO:0005524">
    <property type="term" value="F:ATP binding"/>
    <property type="evidence" value="ECO:0007669"/>
    <property type="project" value="UniProtKB-KW"/>
</dbReference>
<dbReference type="CDD" id="cd03257">
    <property type="entry name" value="ABC_NikE_OppD_transporters"/>
    <property type="match status" value="1"/>
</dbReference>
<gene>
    <name evidence="14" type="ORF">HNR13_004108</name>
</gene>
<evidence type="ECO:0000313" key="15">
    <source>
        <dbReference type="Proteomes" id="UP000578352"/>
    </source>
</evidence>
<comment type="similarity">
    <text evidence="11">Belongs to the binding-protein-dependent transport system permease family.</text>
</comment>
<comment type="caution">
    <text evidence="14">The sequence shown here is derived from an EMBL/GenBank/DDBJ whole genome shotgun (WGS) entry which is preliminary data.</text>
</comment>
<dbReference type="InterPro" id="IPR017871">
    <property type="entry name" value="ABC_transporter-like_CS"/>
</dbReference>
<keyword evidence="6 11" id="KW-0812">Transmembrane</keyword>
<dbReference type="SUPFAM" id="SSF52540">
    <property type="entry name" value="P-loop containing nucleoside triphosphate hydrolases"/>
    <property type="match status" value="1"/>
</dbReference>
<dbReference type="GO" id="GO:0005886">
    <property type="term" value="C:plasma membrane"/>
    <property type="evidence" value="ECO:0007669"/>
    <property type="project" value="UniProtKB-SubCell"/>
</dbReference>
<comment type="subcellular location">
    <subcellularLocation>
        <location evidence="11">Cell membrane</location>
        <topology evidence="11">Multi-pass membrane protein</topology>
    </subcellularLocation>
    <subcellularLocation>
        <location evidence="2">Cell membrane</location>
        <topology evidence="2">Peripheral membrane protein</topology>
    </subcellularLocation>
    <subcellularLocation>
        <location evidence="1">Membrane</location>
        <topology evidence="1">Multi-pass membrane protein</topology>
    </subcellularLocation>
</comment>
<keyword evidence="9 11" id="KW-1133">Transmembrane helix</keyword>
<feature type="transmembrane region" description="Helical" evidence="11">
    <location>
        <begin position="208"/>
        <end position="231"/>
    </location>
</feature>
<dbReference type="InterPro" id="IPR003439">
    <property type="entry name" value="ABC_transporter-like_ATP-bd"/>
</dbReference>
<dbReference type="PANTHER" id="PTHR43297">
    <property type="entry name" value="OLIGOPEPTIDE TRANSPORT ATP-BINDING PROTEIN APPD"/>
    <property type="match status" value="1"/>
</dbReference>
<dbReference type="GO" id="GO:0015833">
    <property type="term" value="P:peptide transport"/>
    <property type="evidence" value="ECO:0007669"/>
    <property type="project" value="InterPro"/>
</dbReference>
<evidence type="ECO:0000256" key="3">
    <source>
        <dbReference type="ARBA" id="ARBA00005417"/>
    </source>
</evidence>
<evidence type="ECO:0000256" key="1">
    <source>
        <dbReference type="ARBA" id="ARBA00004141"/>
    </source>
</evidence>
<keyword evidence="5" id="KW-1003">Cell membrane</keyword>
<dbReference type="CDD" id="cd06261">
    <property type="entry name" value="TM_PBP2"/>
    <property type="match status" value="1"/>
</dbReference>
<dbReference type="InterPro" id="IPR003593">
    <property type="entry name" value="AAA+_ATPase"/>
</dbReference>
<dbReference type="PROSITE" id="PS50893">
    <property type="entry name" value="ABC_TRANSPORTER_2"/>
    <property type="match status" value="1"/>
</dbReference>
<evidence type="ECO:0000256" key="7">
    <source>
        <dbReference type="ARBA" id="ARBA00022741"/>
    </source>
</evidence>
<dbReference type="InterPro" id="IPR027417">
    <property type="entry name" value="P-loop_NTPase"/>
</dbReference>
<dbReference type="Pfam" id="PF12911">
    <property type="entry name" value="OppC_N"/>
    <property type="match status" value="1"/>
</dbReference>
<dbReference type="SUPFAM" id="SSF161098">
    <property type="entry name" value="MetI-like"/>
    <property type="match status" value="1"/>
</dbReference>
<dbReference type="GO" id="GO:0055085">
    <property type="term" value="P:transmembrane transport"/>
    <property type="evidence" value="ECO:0007669"/>
    <property type="project" value="InterPro"/>
</dbReference>
<dbReference type="InterPro" id="IPR013563">
    <property type="entry name" value="Oligopep_ABC_C"/>
</dbReference>
<dbReference type="InterPro" id="IPR050388">
    <property type="entry name" value="ABC_Ni/Peptide_Import"/>
</dbReference>
<dbReference type="NCBIfam" id="TIGR01727">
    <property type="entry name" value="oligo_HPY"/>
    <property type="match status" value="1"/>
</dbReference>
<evidence type="ECO:0000256" key="10">
    <source>
        <dbReference type="ARBA" id="ARBA00023136"/>
    </source>
</evidence>
<sequence>MTPSTTSIALPRRTERRLSRRLVRSPWAVVAIAWLVLLVVASLTSPLWLRYGPLQQDLGAVLQGPSLAHLLGTDELGRDILSRLVTAAAPTLLVALITPVVAVLITVPITLWASRRPRAEGVTNRVAEIVLSLPGTVIVLAVIAAVGTNMPLVMGIFGVILFGALYKIFFGQSKSLHRQLYVEAAAIDGVKPMSASLRHVLPNMSATIVVQFVLLFGVAIGLQAGLAFIGLGPQPPTPTWGGMIQTAAKYIFQDPWMMIPTGGILALTLIAANALADILGGGAATPPSLISLRRRRGRTAAAGELERASVLAPSEAILESAPVAPIVDLDGRRPLDAPNDAAASGTPADGELVVRDLVIGVDDGPALVTGVSLRVRPGTVTGLVGESGCGKSVTSYSLLGLLAPGLSVRSGSIRWGALDLAHAGEKTLQRVRGHEIAFISQEPTRALDPMFTVGWQLRVAIQRLRGVRKAEARTIAAQLLTDVGIVDVPRVLKSYPHQISGGMAQRVAISLALAGRPKLLIADEPTTALDVTVQAEILALLRSLVAERSMSVILVTHDLGVVADLCDEVSVMYAGEIVESGSVRDVLLRPEHPYTMALLAADPHMAADPNGLARLATIPGQVPAPADWPRGCRFADRCRFATIACRSIVPLEPRLEGEGGVRCVRRDEVRGQQEAWLTPTDKEGAA</sequence>
<accession>A0A853D316</accession>
<dbReference type="Pfam" id="PF00528">
    <property type="entry name" value="BPD_transp_1"/>
    <property type="match status" value="1"/>
</dbReference>
<keyword evidence="10 11" id="KW-0472">Membrane</keyword>
<dbReference type="Pfam" id="PF00005">
    <property type="entry name" value="ABC_tran"/>
    <property type="match status" value="1"/>
</dbReference>
<dbReference type="Gene3D" id="3.40.50.300">
    <property type="entry name" value="P-loop containing nucleotide triphosphate hydrolases"/>
    <property type="match status" value="1"/>
</dbReference>
<keyword evidence="8" id="KW-0067">ATP-binding</keyword>
<evidence type="ECO:0000256" key="8">
    <source>
        <dbReference type="ARBA" id="ARBA00022840"/>
    </source>
</evidence>
<keyword evidence="4 11" id="KW-0813">Transport</keyword>
<evidence type="ECO:0000256" key="11">
    <source>
        <dbReference type="RuleBase" id="RU363032"/>
    </source>
</evidence>
<feature type="transmembrane region" description="Helical" evidence="11">
    <location>
        <begin position="92"/>
        <end position="114"/>
    </location>
</feature>
<keyword evidence="7" id="KW-0547">Nucleotide-binding</keyword>
<dbReference type="EMBL" id="JACCFL010000001">
    <property type="protein sequence ID" value="NYJ25821.1"/>
    <property type="molecule type" value="Genomic_DNA"/>
</dbReference>
<protein>
    <submittedName>
        <fullName evidence="14">Peptide/nickel transport system permease protein</fullName>
    </submittedName>
</protein>
<feature type="transmembrane region" description="Helical" evidence="11">
    <location>
        <begin position="126"/>
        <end position="146"/>
    </location>
</feature>
<feature type="domain" description="ABC transmembrane type-1" evidence="13">
    <location>
        <begin position="88"/>
        <end position="276"/>
    </location>
</feature>
<reference evidence="14 15" key="1">
    <citation type="submission" date="2020-07" db="EMBL/GenBank/DDBJ databases">
        <title>Sequencing the genomes of 1000 actinobacteria strains.</title>
        <authorList>
            <person name="Klenk H.-P."/>
        </authorList>
    </citation>
    <scope>NUCLEOTIDE SEQUENCE [LARGE SCALE GENOMIC DNA]</scope>
    <source>
        <strain evidence="14 15">DSM 15165</strain>
    </source>
</reference>
<feature type="transmembrane region" description="Helical" evidence="11">
    <location>
        <begin position="152"/>
        <end position="170"/>
    </location>
</feature>